<evidence type="ECO:0000313" key="2">
    <source>
        <dbReference type="Proteomes" id="UP000620124"/>
    </source>
</evidence>
<keyword evidence="2" id="KW-1185">Reference proteome</keyword>
<organism evidence="1 2">
    <name type="scientific">Mycena venus</name>
    <dbReference type="NCBI Taxonomy" id="2733690"/>
    <lineage>
        <taxon>Eukaryota</taxon>
        <taxon>Fungi</taxon>
        <taxon>Dikarya</taxon>
        <taxon>Basidiomycota</taxon>
        <taxon>Agaricomycotina</taxon>
        <taxon>Agaricomycetes</taxon>
        <taxon>Agaricomycetidae</taxon>
        <taxon>Agaricales</taxon>
        <taxon>Marasmiineae</taxon>
        <taxon>Mycenaceae</taxon>
        <taxon>Mycena</taxon>
    </lineage>
</organism>
<evidence type="ECO:0000313" key="1">
    <source>
        <dbReference type="EMBL" id="KAF7362945.1"/>
    </source>
</evidence>
<gene>
    <name evidence="1" type="ORF">MVEN_00645600</name>
</gene>
<proteinExistence type="predicted"/>
<comment type="caution">
    <text evidence="1">The sequence shown here is derived from an EMBL/GenBank/DDBJ whole genome shotgun (WGS) entry which is preliminary data.</text>
</comment>
<reference evidence="1" key="1">
    <citation type="submission" date="2020-05" db="EMBL/GenBank/DDBJ databases">
        <title>Mycena genomes resolve the evolution of fungal bioluminescence.</title>
        <authorList>
            <person name="Tsai I.J."/>
        </authorList>
    </citation>
    <scope>NUCLEOTIDE SEQUENCE</scope>
    <source>
        <strain evidence="1">CCC161011</strain>
    </source>
</reference>
<name>A0A8H6YS54_9AGAR</name>
<accession>A0A8H6YS54</accession>
<protein>
    <submittedName>
        <fullName evidence="1">Uncharacterized protein</fullName>
    </submittedName>
</protein>
<dbReference type="Proteomes" id="UP000620124">
    <property type="component" value="Unassembled WGS sequence"/>
</dbReference>
<sequence>MQRQSKILYADLPSSGGRAYKLRVDSKTSRTHDPNATSYEVRLYFFSPENVLSEYISPATITQNPNGFMPAWCLTGGNSLCTTALEASPYHAHLLAIREGDLTNTL</sequence>
<dbReference type="AlphaFoldDB" id="A0A8H6YS54"/>
<dbReference type="EMBL" id="JACAZI010000004">
    <property type="protein sequence ID" value="KAF7362945.1"/>
    <property type="molecule type" value="Genomic_DNA"/>
</dbReference>